<sequence length="107" mass="11642">MVANCKKTCGLCQSASTTSPISSECGSSPSIIEEIRYIKNELLSAVLIGYVMVFAQALSIPILKKSNSVAGRVDCADQIITQSASFTRRIHYVTMIAMLYCLMLLTQ</sequence>
<accession>A0A0D8XBF6</accession>
<dbReference type="AlphaFoldDB" id="A0A0D8XBF6"/>
<feature type="transmembrane region" description="Helical" evidence="2">
    <location>
        <begin position="90"/>
        <end position="106"/>
    </location>
</feature>
<name>A0A0D8XBF6_DICVI</name>
<dbReference type="PROSITE" id="PS51670">
    <property type="entry name" value="SHKT"/>
    <property type="match status" value="1"/>
</dbReference>
<reference evidence="4 5" key="1">
    <citation type="submission" date="2013-11" db="EMBL/GenBank/DDBJ databases">
        <title>Draft genome of the bovine lungworm Dictyocaulus viviparus.</title>
        <authorList>
            <person name="Mitreva M."/>
        </authorList>
    </citation>
    <scope>NUCLEOTIDE SEQUENCE [LARGE SCALE GENOMIC DNA]</scope>
    <source>
        <strain evidence="4 5">HannoverDv2000</strain>
    </source>
</reference>
<evidence type="ECO:0000259" key="3">
    <source>
        <dbReference type="PROSITE" id="PS51670"/>
    </source>
</evidence>
<evidence type="ECO:0000313" key="5">
    <source>
        <dbReference type="Proteomes" id="UP000053766"/>
    </source>
</evidence>
<evidence type="ECO:0000256" key="2">
    <source>
        <dbReference type="SAM" id="Phobius"/>
    </source>
</evidence>
<keyword evidence="5" id="KW-1185">Reference proteome</keyword>
<keyword evidence="2" id="KW-1133">Transmembrane helix</keyword>
<reference evidence="5" key="2">
    <citation type="journal article" date="2016" name="Sci. Rep.">
        <title>Dictyocaulus viviparus genome, variome and transcriptome elucidate lungworm biology and support future intervention.</title>
        <authorList>
            <person name="McNulty S.N."/>
            <person name="Strube C."/>
            <person name="Rosa B.A."/>
            <person name="Martin J.C."/>
            <person name="Tyagi R."/>
            <person name="Choi Y.J."/>
            <person name="Wang Q."/>
            <person name="Hallsworth Pepin K."/>
            <person name="Zhang X."/>
            <person name="Ozersky P."/>
            <person name="Wilson R.K."/>
            <person name="Sternberg P.W."/>
            <person name="Gasser R.B."/>
            <person name="Mitreva M."/>
        </authorList>
    </citation>
    <scope>NUCLEOTIDE SEQUENCE [LARGE SCALE GENOMIC DNA]</scope>
    <source>
        <strain evidence="5">HannoverDv2000</strain>
    </source>
</reference>
<comment type="caution">
    <text evidence="1">Lacks conserved residue(s) required for the propagation of feature annotation.</text>
</comment>
<feature type="transmembrane region" description="Helical" evidence="2">
    <location>
        <begin position="42"/>
        <end position="63"/>
    </location>
</feature>
<keyword evidence="2" id="KW-0812">Transmembrane</keyword>
<dbReference type="Proteomes" id="UP000053766">
    <property type="component" value="Unassembled WGS sequence"/>
</dbReference>
<organism evidence="4 5">
    <name type="scientific">Dictyocaulus viviparus</name>
    <name type="common">Bovine lungworm</name>
    <dbReference type="NCBI Taxonomy" id="29172"/>
    <lineage>
        <taxon>Eukaryota</taxon>
        <taxon>Metazoa</taxon>
        <taxon>Ecdysozoa</taxon>
        <taxon>Nematoda</taxon>
        <taxon>Chromadorea</taxon>
        <taxon>Rhabditida</taxon>
        <taxon>Rhabditina</taxon>
        <taxon>Rhabditomorpha</taxon>
        <taxon>Strongyloidea</taxon>
        <taxon>Metastrongylidae</taxon>
        <taxon>Dictyocaulus</taxon>
    </lineage>
</organism>
<dbReference type="InterPro" id="IPR003582">
    <property type="entry name" value="ShKT_dom"/>
</dbReference>
<proteinExistence type="predicted"/>
<protein>
    <recommendedName>
        <fullName evidence="3">ShKT domain-containing protein</fullName>
    </recommendedName>
</protein>
<evidence type="ECO:0000256" key="1">
    <source>
        <dbReference type="PROSITE-ProRule" id="PRU01005"/>
    </source>
</evidence>
<keyword evidence="2" id="KW-0472">Membrane</keyword>
<dbReference type="EMBL" id="KN720503">
    <property type="protein sequence ID" value="KJH39796.1"/>
    <property type="molecule type" value="Genomic_DNA"/>
</dbReference>
<evidence type="ECO:0000313" key="4">
    <source>
        <dbReference type="EMBL" id="KJH39796.1"/>
    </source>
</evidence>
<gene>
    <name evidence="4" type="ORF">DICVIV_14315</name>
</gene>
<feature type="domain" description="ShKT" evidence="3">
    <location>
        <begin position="1"/>
        <end position="12"/>
    </location>
</feature>